<gene>
    <name evidence="2" type="ORF">G4V63_22450</name>
</gene>
<dbReference type="PRINTS" id="PR00420">
    <property type="entry name" value="RNGMNOXGNASE"/>
</dbReference>
<sequence>MPSLKIAIAGGSLGGLFAAVLLHDAGHDVTVYERSRHGLEGRGAGLVGQRDIFAILRAVGCEHVARVGVVARERIFLDRSGAIVNRQQTPQTQISWDMLFRAFRERVPDERYVSGRTIISAEQSEGAARLIFADGGTVEADLVIGADGVGSAVRKAVAGPEAAPAYAGYAAWRGLYSEKDLPAEAAAELLDRFAFFSMARSHILGYLVAGPDGSSEVGRRRYNWVWYRRVAEADGSLARALTDASGQVHQFSLPAGAMPQAARDDLVRAAEEVLPPQFAAAVAAETSPFIQAIFDYATPAMVSGRIVLLGDAAFVVRPHTAMGVAKAAGDALALRAVLAQDADLATQLAAYDETRRAVGNEIAAYGRELGKSFA</sequence>
<dbReference type="InterPro" id="IPR036188">
    <property type="entry name" value="FAD/NAD-bd_sf"/>
</dbReference>
<name>A0A7C9VIB7_9BRAD</name>
<feature type="domain" description="2,6-dihydroxypyridine 3-monooxygenase substrate binding" evidence="1">
    <location>
        <begin position="166"/>
        <end position="295"/>
    </location>
</feature>
<dbReference type="Pfam" id="PF22607">
    <property type="entry name" value="FAD_binding-like"/>
    <property type="match status" value="1"/>
</dbReference>
<reference evidence="2" key="1">
    <citation type="submission" date="2020-02" db="EMBL/GenBank/DDBJ databases">
        <title>Draft genome sequence of Candidatus Afipia apatlaquensis IBT-C3, a potential strain for decolorization of textile dyes.</title>
        <authorList>
            <person name="Sanchez-Reyes A."/>
            <person name="Breton-Deval L."/>
            <person name="Mangelson H."/>
            <person name="Sanchez-Flores A."/>
        </authorList>
    </citation>
    <scope>NUCLEOTIDE SEQUENCE [LARGE SCALE GENOMIC DNA]</scope>
    <source>
        <strain evidence="2">IBT-C3</strain>
    </source>
</reference>
<accession>A0A7C9VIB7</accession>
<dbReference type="Proteomes" id="UP000480266">
    <property type="component" value="Unassembled WGS sequence"/>
</dbReference>
<keyword evidence="3" id="KW-1185">Reference proteome</keyword>
<dbReference type="NCBIfam" id="NF005566">
    <property type="entry name" value="PRK07236.1"/>
    <property type="match status" value="1"/>
</dbReference>
<evidence type="ECO:0000313" key="3">
    <source>
        <dbReference type="Proteomes" id="UP000480266"/>
    </source>
</evidence>
<evidence type="ECO:0000313" key="2">
    <source>
        <dbReference type="EMBL" id="NGX97866.1"/>
    </source>
</evidence>
<dbReference type="InterPro" id="IPR053212">
    <property type="entry name" value="DHP_3-monooxygenase"/>
</dbReference>
<dbReference type="SUPFAM" id="SSF54373">
    <property type="entry name" value="FAD-linked reductases, C-terminal domain"/>
    <property type="match status" value="1"/>
</dbReference>
<dbReference type="PANTHER" id="PTHR47469">
    <property type="entry name" value="MONOOXYGENASE-LIKE"/>
    <property type="match status" value="1"/>
</dbReference>
<evidence type="ECO:0000259" key="1">
    <source>
        <dbReference type="Pfam" id="PF22607"/>
    </source>
</evidence>
<dbReference type="EMBL" id="JAAMRR010001142">
    <property type="protein sequence ID" value="NGX97866.1"/>
    <property type="molecule type" value="Genomic_DNA"/>
</dbReference>
<dbReference type="SUPFAM" id="SSF51905">
    <property type="entry name" value="FAD/NAD(P)-binding domain"/>
    <property type="match status" value="1"/>
</dbReference>
<protein>
    <submittedName>
        <fullName evidence="2">2-polyprenyl-6-methoxyphenol hydroxylase</fullName>
    </submittedName>
</protein>
<dbReference type="InterPro" id="IPR054707">
    <property type="entry name" value="DhpH_subs-bd"/>
</dbReference>
<dbReference type="PANTHER" id="PTHR47469:SF2">
    <property type="entry name" value="OS06G0597600 PROTEIN"/>
    <property type="match status" value="1"/>
</dbReference>
<comment type="caution">
    <text evidence="2">The sequence shown here is derived from an EMBL/GenBank/DDBJ whole genome shotgun (WGS) entry which is preliminary data.</text>
</comment>
<proteinExistence type="predicted"/>
<dbReference type="Gene3D" id="3.50.50.60">
    <property type="entry name" value="FAD/NAD(P)-binding domain"/>
    <property type="match status" value="2"/>
</dbReference>
<dbReference type="AlphaFoldDB" id="A0A7C9VIB7"/>
<organism evidence="2 3">
    <name type="scientific">Candidatus Afipia apatlaquensis</name>
    <dbReference type="NCBI Taxonomy" id="2712852"/>
    <lineage>
        <taxon>Bacteria</taxon>
        <taxon>Pseudomonadati</taxon>
        <taxon>Pseudomonadota</taxon>
        <taxon>Alphaproteobacteria</taxon>
        <taxon>Hyphomicrobiales</taxon>
        <taxon>Nitrobacteraceae</taxon>
        <taxon>Afipia</taxon>
    </lineage>
</organism>